<protein>
    <submittedName>
        <fullName evidence="1">Uncharacterized protein</fullName>
    </submittedName>
</protein>
<gene>
    <name evidence="1" type="ORF">CPT_Myduc_009</name>
</gene>
<reference evidence="2" key="1">
    <citation type="submission" date="2019-06" db="EMBL/GenBank/DDBJ databases">
        <title>Complete genome of Proteus mirabilis phage Myduc.</title>
        <authorList>
            <person name="Tran J.S."/>
            <person name="Lessor L."/>
            <person name="O'Leary C."/>
            <person name="Bonasera R.M."/>
            <person name="Liu M."/>
        </authorList>
    </citation>
    <scope>NUCLEOTIDE SEQUENCE [LARGE SCALE GENOMIC DNA]</scope>
</reference>
<sequence>MNNSVEFVSVEYCNTQHWDNSLCGMWEVFVSIADNNDDYPLHYAVYFPVKPTRKQIAKVVKQAIEENKLRS</sequence>
<dbReference type="Pfam" id="PF23945">
    <property type="entry name" value="DUF7279"/>
    <property type="match status" value="1"/>
</dbReference>
<evidence type="ECO:0000313" key="2">
    <source>
        <dbReference type="Proteomes" id="UP000327513"/>
    </source>
</evidence>
<accession>A0A5J6T8B6</accession>
<keyword evidence="2" id="KW-1185">Reference proteome</keyword>
<evidence type="ECO:0000313" key="1">
    <source>
        <dbReference type="EMBL" id="QFG06632.1"/>
    </source>
</evidence>
<dbReference type="EMBL" id="MN098326">
    <property type="protein sequence ID" value="QFG06632.1"/>
    <property type="molecule type" value="Genomic_DNA"/>
</dbReference>
<name>A0A5J6T8B6_9CAUD</name>
<proteinExistence type="predicted"/>
<organism evidence="1 2">
    <name type="scientific">Proteus phage Myduc</name>
    <dbReference type="NCBI Taxonomy" id="2650874"/>
    <lineage>
        <taxon>Viruses</taxon>
        <taxon>Duplodnaviria</taxon>
        <taxon>Heunggongvirae</taxon>
        <taxon>Uroviricota</taxon>
        <taxon>Caudoviricetes</taxon>
        <taxon>Chaseviridae</taxon>
        <taxon>Cleopatravirinae</taxon>
        <taxon>Myducvirus</taxon>
        <taxon>Myducvirus myduc</taxon>
    </lineage>
</organism>
<dbReference type="InterPro" id="IPR055703">
    <property type="entry name" value="DUF7279"/>
</dbReference>
<dbReference type="Proteomes" id="UP000327513">
    <property type="component" value="Segment"/>
</dbReference>